<organism evidence="2 3">
    <name type="scientific">Calditerrivibrio nitroreducens</name>
    <dbReference type="NCBI Taxonomy" id="477976"/>
    <lineage>
        <taxon>Bacteria</taxon>
        <taxon>Pseudomonadati</taxon>
        <taxon>Deferribacterota</taxon>
        <taxon>Deferribacteres</taxon>
        <taxon>Deferribacterales</taxon>
        <taxon>Calditerrivibrionaceae</taxon>
    </lineage>
</organism>
<dbReference type="Proteomes" id="UP000242881">
    <property type="component" value="Unassembled WGS sequence"/>
</dbReference>
<name>A0A2J6WJM2_9BACT</name>
<dbReference type="RefSeq" id="WP_424606151.1">
    <property type="nucleotide sequence ID" value="NZ_JBNAVA010000012.1"/>
</dbReference>
<evidence type="ECO:0008006" key="4">
    <source>
        <dbReference type="Google" id="ProtNLM"/>
    </source>
</evidence>
<proteinExistence type="predicted"/>
<reference evidence="2 3" key="1">
    <citation type="submission" date="2018-01" db="EMBL/GenBank/DDBJ databases">
        <title>Metagenomic assembled genomes from two thermal pools in the Uzon Caldera, Kamchatka, Russia.</title>
        <authorList>
            <person name="Wilkins L."/>
            <person name="Ettinger C."/>
        </authorList>
    </citation>
    <scope>NUCLEOTIDE SEQUENCE [LARGE SCALE GENOMIC DNA]</scope>
    <source>
        <strain evidence="2">ZAV-05</strain>
    </source>
</reference>
<dbReference type="EMBL" id="PNIN01000051">
    <property type="protein sequence ID" value="PMP70578.1"/>
    <property type="molecule type" value="Genomic_DNA"/>
</dbReference>
<keyword evidence="1" id="KW-0732">Signal</keyword>
<evidence type="ECO:0000313" key="2">
    <source>
        <dbReference type="EMBL" id="PMP70578.1"/>
    </source>
</evidence>
<evidence type="ECO:0000313" key="3">
    <source>
        <dbReference type="Proteomes" id="UP000242881"/>
    </source>
</evidence>
<protein>
    <recommendedName>
        <fullName evidence="4">Transglutaminase domain-containing protein</fullName>
    </recommendedName>
</protein>
<evidence type="ECO:0000256" key="1">
    <source>
        <dbReference type="SAM" id="SignalP"/>
    </source>
</evidence>
<sequence length="479" mass="55745">MKKLVFIFFIFSYTLVAFADGNFDQFLSKEMGGFNEFKSDSDKGFYEYLKTGWEEFKAFSAIKRDEKPKITKPPVVSVNEKKINFEKNTKLSNDIVIDRGNPENIKDQNPIKLGEQMENHATNQSVEDLYRIDLDLSKYSKLSLIDKPIKAEKIAEVWKKMATGNYDILVEEIHKKGKKIGFDDWGYFKIVKKTADFIYPNAYNSRILLSWYMLMKLGYDVKLGYNNDAVYLLVPSNQQIYGAPFFNFSGIRYYIIWTDGRDIKTLYSYTGKYPEAEHTFAFKIESFMMPLDIKSRSVKFTYAGKQYLFNVYYNISNVDFYRDFPQVDLSVYHKADVSKMVAESVFNGLRDAIAGKSEVEAVNIILRFVQTAFDYKTDQDQFGYEKYLLPDETVFYKYSDCEDRSILFSYLVRKLMGLEVVLLEYPGHIATGVKFNTNFNGDKIRYGDKIYVICDPTYINADVGMAMPQFKNTNPKIIF</sequence>
<gene>
    <name evidence="2" type="ORF">C0187_05380</name>
</gene>
<comment type="caution">
    <text evidence="2">The sequence shown here is derived from an EMBL/GenBank/DDBJ whole genome shotgun (WGS) entry which is preliminary data.</text>
</comment>
<dbReference type="AlphaFoldDB" id="A0A2J6WJM2"/>
<dbReference type="Gene3D" id="3.10.620.30">
    <property type="match status" value="1"/>
</dbReference>
<accession>A0A2J6WJM2</accession>
<feature type="chain" id="PRO_5014332203" description="Transglutaminase domain-containing protein" evidence="1">
    <location>
        <begin position="20"/>
        <end position="479"/>
    </location>
</feature>
<feature type="signal peptide" evidence="1">
    <location>
        <begin position="1"/>
        <end position="19"/>
    </location>
</feature>